<keyword evidence="1" id="KW-0175">Coiled coil</keyword>
<dbReference type="KEGG" id="tca:103314458"/>
<dbReference type="HOGENOM" id="CLU_1005864_0_0_1"/>
<reference evidence="2 3" key="2">
    <citation type="journal article" date="2010" name="Nucleic Acids Res.">
        <title>BeetleBase in 2010: revisions to provide comprehensive genomic information for Tribolium castaneum.</title>
        <authorList>
            <person name="Kim H.S."/>
            <person name="Murphy T."/>
            <person name="Xia J."/>
            <person name="Caragea D."/>
            <person name="Park Y."/>
            <person name="Beeman R.W."/>
            <person name="Lorenzen M.D."/>
            <person name="Butcher S."/>
            <person name="Manak J.R."/>
            <person name="Brown S.J."/>
        </authorList>
    </citation>
    <scope>GENOME REANNOTATION</scope>
    <source>
        <strain evidence="2 3">Georgia GA2</strain>
    </source>
</reference>
<reference evidence="2 3" key="1">
    <citation type="journal article" date="2008" name="Nature">
        <title>The genome of the model beetle and pest Tribolium castaneum.</title>
        <authorList>
            <consortium name="Tribolium Genome Sequencing Consortium"/>
            <person name="Richards S."/>
            <person name="Gibbs R.A."/>
            <person name="Weinstock G.M."/>
            <person name="Brown S.J."/>
            <person name="Denell R."/>
            <person name="Beeman R.W."/>
            <person name="Gibbs R."/>
            <person name="Beeman R.W."/>
            <person name="Brown S.J."/>
            <person name="Bucher G."/>
            <person name="Friedrich M."/>
            <person name="Grimmelikhuijzen C.J."/>
            <person name="Klingler M."/>
            <person name="Lorenzen M."/>
            <person name="Richards S."/>
            <person name="Roth S."/>
            <person name="Schroder R."/>
            <person name="Tautz D."/>
            <person name="Zdobnov E.M."/>
            <person name="Muzny D."/>
            <person name="Gibbs R.A."/>
            <person name="Weinstock G.M."/>
            <person name="Attaway T."/>
            <person name="Bell S."/>
            <person name="Buhay C.J."/>
            <person name="Chandrabose M.N."/>
            <person name="Chavez D."/>
            <person name="Clerk-Blankenburg K.P."/>
            <person name="Cree A."/>
            <person name="Dao M."/>
            <person name="Davis C."/>
            <person name="Chacko J."/>
            <person name="Dinh H."/>
            <person name="Dugan-Rocha S."/>
            <person name="Fowler G."/>
            <person name="Garner T.T."/>
            <person name="Garnes J."/>
            <person name="Gnirke A."/>
            <person name="Hawes A."/>
            <person name="Hernandez J."/>
            <person name="Hines S."/>
            <person name="Holder M."/>
            <person name="Hume J."/>
            <person name="Jhangiani S.N."/>
            <person name="Joshi V."/>
            <person name="Khan Z.M."/>
            <person name="Jackson L."/>
            <person name="Kovar C."/>
            <person name="Kowis A."/>
            <person name="Lee S."/>
            <person name="Lewis L.R."/>
            <person name="Margolis J."/>
            <person name="Morgan M."/>
            <person name="Nazareth L.V."/>
            <person name="Nguyen N."/>
            <person name="Okwuonu G."/>
            <person name="Parker D."/>
            <person name="Richards S."/>
            <person name="Ruiz S.J."/>
            <person name="Santibanez J."/>
            <person name="Savard J."/>
            <person name="Scherer S.E."/>
            <person name="Schneider B."/>
            <person name="Sodergren E."/>
            <person name="Tautz D."/>
            <person name="Vattahil S."/>
            <person name="Villasana D."/>
            <person name="White C.S."/>
            <person name="Wright R."/>
            <person name="Park Y."/>
            <person name="Beeman R.W."/>
            <person name="Lord J."/>
            <person name="Oppert B."/>
            <person name="Lorenzen M."/>
            <person name="Brown S."/>
            <person name="Wang L."/>
            <person name="Savard J."/>
            <person name="Tautz D."/>
            <person name="Richards S."/>
            <person name="Weinstock G."/>
            <person name="Gibbs R.A."/>
            <person name="Liu Y."/>
            <person name="Worley K."/>
            <person name="Weinstock G."/>
            <person name="Elsik C.G."/>
            <person name="Reese J.T."/>
            <person name="Elhaik E."/>
            <person name="Landan G."/>
            <person name="Graur D."/>
            <person name="Arensburger P."/>
            <person name="Atkinson P."/>
            <person name="Beeman R.W."/>
            <person name="Beidler J."/>
            <person name="Brown S.J."/>
            <person name="Demuth J.P."/>
            <person name="Drury D.W."/>
            <person name="Du Y.Z."/>
            <person name="Fujiwara H."/>
            <person name="Lorenzen M."/>
            <person name="Maselli V."/>
            <person name="Osanai M."/>
            <person name="Park Y."/>
            <person name="Robertson H.M."/>
            <person name="Tu Z."/>
            <person name="Wang J.J."/>
            <person name="Wang S."/>
            <person name="Richards S."/>
            <person name="Song H."/>
            <person name="Zhang L."/>
            <person name="Sodergren E."/>
            <person name="Werner D."/>
            <person name="Stanke M."/>
            <person name="Morgenstern B."/>
            <person name="Solovyev V."/>
            <person name="Kosarev P."/>
            <person name="Brown G."/>
            <person name="Chen H.C."/>
            <person name="Ermolaeva O."/>
            <person name="Hlavina W."/>
            <person name="Kapustin Y."/>
            <person name="Kiryutin B."/>
            <person name="Kitts P."/>
            <person name="Maglott D."/>
            <person name="Pruitt K."/>
            <person name="Sapojnikov V."/>
            <person name="Souvorov A."/>
            <person name="Mackey A.J."/>
            <person name="Waterhouse R.M."/>
            <person name="Wyder S."/>
            <person name="Zdobnov E.M."/>
            <person name="Zdobnov E.M."/>
            <person name="Wyder S."/>
            <person name="Kriventseva E.V."/>
            <person name="Kadowaki T."/>
            <person name="Bork P."/>
            <person name="Aranda M."/>
            <person name="Bao R."/>
            <person name="Beermann A."/>
            <person name="Berns N."/>
            <person name="Bolognesi R."/>
            <person name="Bonneton F."/>
            <person name="Bopp D."/>
            <person name="Brown S.J."/>
            <person name="Bucher G."/>
            <person name="Butts T."/>
            <person name="Chaumot A."/>
            <person name="Denell R.E."/>
            <person name="Ferrier D.E."/>
            <person name="Friedrich M."/>
            <person name="Gordon C.M."/>
            <person name="Jindra M."/>
            <person name="Klingler M."/>
            <person name="Lan Q."/>
            <person name="Lattorff H.M."/>
            <person name="Laudet V."/>
            <person name="von Levetsow C."/>
            <person name="Liu Z."/>
            <person name="Lutz R."/>
            <person name="Lynch J.A."/>
            <person name="da Fonseca R.N."/>
            <person name="Posnien N."/>
            <person name="Reuter R."/>
            <person name="Roth S."/>
            <person name="Savard J."/>
            <person name="Schinko J.B."/>
            <person name="Schmitt C."/>
            <person name="Schoppmeier M."/>
            <person name="Schroder R."/>
            <person name="Shippy T.D."/>
            <person name="Simonnet F."/>
            <person name="Marques-Souza H."/>
            <person name="Tautz D."/>
            <person name="Tomoyasu Y."/>
            <person name="Trauner J."/>
            <person name="Van der Zee M."/>
            <person name="Vervoort M."/>
            <person name="Wittkopp N."/>
            <person name="Wimmer E.A."/>
            <person name="Yang X."/>
            <person name="Jones A.K."/>
            <person name="Sattelle D.B."/>
            <person name="Ebert P.R."/>
            <person name="Nelson D."/>
            <person name="Scott J.G."/>
            <person name="Beeman R.W."/>
            <person name="Muthukrishnan S."/>
            <person name="Kramer K.J."/>
            <person name="Arakane Y."/>
            <person name="Beeman R.W."/>
            <person name="Zhu Q."/>
            <person name="Hogenkamp D."/>
            <person name="Dixit R."/>
            <person name="Oppert B."/>
            <person name="Jiang H."/>
            <person name="Zou Z."/>
            <person name="Marshall J."/>
            <person name="Elpidina E."/>
            <person name="Vinokurov K."/>
            <person name="Oppert C."/>
            <person name="Zou Z."/>
            <person name="Evans J."/>
            <person name="Lu Z."/>
            <person name="Zhao P."/>
            <person name="Sumathipala N."/>
            <person name="Altincicek B."/>
            <person name="Vilcinskas A."/>
            <person name="Williams M."/>
            <person name="Hultmark D."/>
            <person name="Hetru C."/>
            <person name="Jiang H."/>
            <person name="Grimmelikhuijzen C.J."/>
            <person name="Hauser F."/>
            <person name="Cazzamali G."/>
            <person name="Williamson M."/>
            <person name="Park Y."/>
            <person name="Li B."/>
            <person name="Tanaka Y."/>
            <person name="Predel R."/>
            <person name="Neupert S."/>
            <person name="Schachtner J."/>
            <person name="Verleyen P."/>
            <person name="Raible F."/>
            <person name="Bork P."/>
            <person name="Friedrich M."/>
            <person name="Walden K.K."/>
            <person name="Robertson H.M."/>
            <person name="Angeli S."/>
            <person name="Foret S."/>
            <person name="Bucher G."/>
            <person name="Schuetz S."/>
            <person name="Maleszka R."/>
            <person name="Wimmer E.A."/>
            <person name="Beeman R.W."/>
            <person name="Lorenzen M."/>
            <person name="Tomoyasu Y."/>
            <person name="Miller S.C."/>
            <person name="Grossmann D."/>
            <person name="Bucher G."/>
        </authorList>
    </citation>
    <scope>NUCLEOTIDE SEQUENCE [LARGE SCALE GENOMIC DNA]</scope>
    <source>
        <strain evidence="2 3">Georgia GA2</strain>
    </source>
</reference>
<protein>
    <submittedName>
        <fullName evidence="2">Uncharacterized protein</fullName>
    </submittedName>
</protein>
<accession>D6X4G9</accession>
<dbReference type="AlphaFoldDB" id="D6X4G9"/>
<name>D6X4G9_TRICA</name>
<evidence type="ECO:0000256" key="1">
    <source>
        <dbReference type="SAM" id="Coils"/>
    </source>
</evidence>
<evidence type="ECO:0000313" key="3">
    <source>
        <dbReference type="Proteomes" id="UP000007266"/>
    </source>
</evidence>
<sequence length="277" mass="32356">MEENLSFIIECLKERNYPQIHEMEECKICDIFSTPNRSFLVSWILQQINVRFAEICANADKEKLAEIIYCHGFCDDAKESLQFMNGECDLSKQFFIMSKMFKALETVPETITSDVNNYDDLMNFDSNLFPTYGSKQTLTLSQRAAKIQEYRKEIADLKAILNSRNQNQSLSIDSNLKQQLEDSTQQLEDNFLEFKSNVQRLLVNHKEPNEINFPEDASEVIESCCKNSERLLKFMKSLNTIVSFKRENLENVEKKRNGNYEMLKELAELCREIKSLK</sequence>
<dbReference type="Proteomes" id="UP000007266">
    <property type="component" value="Linkage group 10"/>
</dbReference>
<dbReference type="EMBL" id="KQ971380">
    <property type="protein sequence ID" value="EEZ97557.1"/>
    <property type="molecule type" value="Genomic_DNA"/>
</dbReference>
<gene>
    <name evidence="2" type="primary">AUGUSTUS-3.0.2_11408</name>
    <name evidence="2" type="ORF">TcasGA2_TC011408</name>
</gene>
<proteinExistence type="predicted"/>
<feature type="coiled-coil region" evidence="1">
    <location>
        <begin position="140"/>
        <end position="197"/>
    </location>
</feature>
<dbReference type="OrthoDB" id="6755943at2759"/>
<organism evidence="2 3">
    <name type="scientific">Tribolium castaneum</name>
    <name type="common">Red flour beetle</name>
    <dbReference type="NCBI Taxonomy" id="7070"/>
    <lineage>
        <taxon>Eukaryota</taxon>
        <taxon>Metazoa</taxon>
        <taxon>Ecdysozoa</taxon>
        <taxon>Arthropoda</taxon>
        <taxon>Hexapoda</taxon>
        <taxon>Insecta</taxon>
        <taxon>Pterygota</taxon>
        <taxon>Neoptera</taxon>
        <taxon>Endopterygota</taxon>
        <taxon>Coleoptera</taxon>
        <taxon>Polyphaga</taxon>
        <taxon>Cucujiformia</taxon>
        <taxon>Tenebrionidae</taxon>
        <taxon>Tenebrionidae incertae sedis</taxon>
        <taxon>Tribolium</taxon>
    </lineage>
</organism>
<evidence type="ECO:0000313" key="2">
    <source>
        <dbReference type="EMBL" id="EEZ97557.1"/>
    </source>
</evidence>
<keyword evidence="3" id="KW-1185">Reference proteome</keyword>
<dbReference type="OMA" id="CANADKE"/>